<feature type="compositionally biased region" description="Acidic residues" evidence="1">
    <location>
        <begin position="49"/>
        <end position="63"/>
    </location>
</feature>
<accession>A0AAD5LZL4</accession>
<dbReference type="Proteomes" id="UP001209570">
    <property type="component" value="Unassembled WGS sequence"/>
</dbReference>
<name>A0AAD5LZL4_PYTIN</name>
<keyword evidence="3" id="KW-1185">Reference proteome</keyword>
<reference evidence="2" key="1">
    <citation type="submission" date="2021-12" db="EMBL/GenBank/DDBJ databases">
        <title>Prjna785345.</title>
        <authorList>
            <person name="Rujirawat T."/>
            <person name="Krajaejun T."/>
        </authorList>
    </citation>
    <scope>NUCLEOTIDE SEQUENCE</scope>
    <source>
        <strain evidence="2">Pi057C3</strain>
    </source>
</reference>
<evidence type="ECO:0000256" key="1">
    <source>
        <dbReference type="SAM" id="MobiDB-lite"/>
    </source>
</evidence>
<comment type="caution">
    <text evidence="2">The sequence shown here is derived from an EMBL/GenBank/DDBJ whole genome shotgun (WGS) entry which is preliminary data.</text>
</comment>
<sequence>MPTATEDAGSPNAESPLAFDPVLSGVEDGEDRDLMGTNEDAPATVSSREDEENEEEKKEEEDAGHDNDTSLDVAVTGVELDHTSSASGVVGSAAYLLGLHPFVVELVVSRASGTEGLRRSLTTLLSTLQAALPTAKAPEFPAKHQRNDAALAQWCTDMTAFLTAHRDALQASEPWLLMLSDESCESDTKRAQMTAIEFILQPFHFDKSDDFVGEEESDTNGSNGRLDMDGETKNRLENELGQAEAQVLRLRAELGYSLSNHLTGTSTRLEKIARDPAMLPEVDSMLESYAGVEEMLFESLELKYSFLALNPTEI</sequence>
<dbReference type="AlphaFoldDB" id="A0AAD5LZL4"/>
<gene>
    <name evidence="2" type="ORF">P43SY_008187</name>
</gene>
<protein>
    <submittedName>
        <fullName evidence="2">Uncharacterized protein</fullName>
    </submittedName>
</protein>
<feature type="region of interest" description="Disordered" evidence="1">
    <location>
        <begin position="1"/>
        <end position="69"/>
    </location>
</feature>
<feature type="region of interest" description="Disordered" evidence="1">
    <location>
        <begin position="210"/>
        <end position="230"/>
    </location>
</feature>
<evidence type="ECO:0000313" key="3">
    <source>
        <dbReference type="Proteomes" id="UP001209570"/>
    </source>
</evidence>
<evidence type="ECO:0000313" key="2">
    <source>
        <dbReference type="EMBL" id="KAJ0398961.1"/>
    </source>
</evidence>
<proteinExistence type="predicted"/>
<dbReference type="EMBL" id="JAKCXM010000199">
    <property type="protein sequence ID" value="KAJ0398961.1"/>
    <property type="molecule type" value="Genomic_DNA"/>
</dbReference>
<organism evidence="2 3">
    <name type="scientific">Pythium insidiosum</name>
    <name type="common">Pythiosis disease agent</name>
    <dbReference type="NCBI Taxonomy" id="114742"/>
    <lineage>
        <taxon>Eukaryota</taxon>
        <taxon>Sar</taxon>
        <taxon>Stramenopiles</taxon>
        <taxon>Oomycota</taxon>
        <taxon>Peronosporomycetes</taxon>
        <taxon>Pythiales</taxon>
        <taxon>Pythiaceae</taxon>
        <taxon>Pythium</taxon>
    </lineage>
</organism>